<evidence type="ECO:0000313" key="2">
    <source>
        <dbReference type="Proteomes" id="UP000814140"/>
    </source>
</evidence>
<keyword evidence="2" id="KW-1185">Reference proteome</keyword>
<name>A0ACB8SUR9_9AGAM</name>
<evidence type="ECO:0000313" key="1">
    <source>
        <dbReference type="EMBL" id="KAI0059875.1"/>
    </source>
</evidence>
<comment type="caution">
    <text evidence="1">The sequence shown here is derived from an EMBL/GenBank/DDBJ whole genome shotgun (WGS) entry which is preliminary data.</text>
</comment>
<sequence>MQFVGSSPVPLDSPTALRPASDSTSFGLTFGTPSDTCTDIATCRTRYTIVWSSLVTILACVWTAVHRNVPAPEKARESRYRRIMGVVLEAAKIVVVTVLVPEWVLAWAVRQYLNSRDVGETLEKVRVDAEEIWDAKQEKLREMMADLGERDARGQYMAATSSEGHDEELAIIQESTVAVNKQTGRLSGKWMLRHGFFVIMGGFHYYKDGEPQHPLPRSDVIELVSRGELVPPTDEEIRNWSQSDVFSKVLAVIQTLWFVIQAIARRIEGLPVTQLEIMTLAYTTISIAMYVAWWNKPQNVSGPVRVVVQELPEPAARPGFEGLRVFDVIAGWQDDNVDLRKERCVPTFYGGAVVLDKNSLYADGVALAAAMVFGAVHCAAWYYAFPSHVEKLIWRVSSVIVVAVPGAMLAVFLPLLMVSDIDNLGDEHALLTSVVFFPSAPLYVVARLLLLSLSFSTLRSLPPEAYHAVKWTFKIPHFT</sequence>
<reference evidence="1" key="2">
    <citation type="journal article" date="2022" name="New Phytol.">
        <title>Evolutionary transition to the ectomycorrhizal habit in the genomes of a hyperdiverse lineage of mushroom-forming fungi.</title>
        <authorList>
            <person name="Looney B."/>
            <person name="Miyauchi S."/>
            <person name="Morin E."/>
            <person name="Drula E."/>
            <person name="Courty P.E."/>
            <person name="Kohler A."/>
            <person name="Kuo A."/>
            <person name="LaButti K."/>
            <person name="Pangilinan J."/>
            <person name="Lipzen A."/>
            <person name="Riley R."/>
            <person name="Andreopoulos W."/>
            <person name="He G."/>
            <person name="Johnson J."/>
            <person name="Nolan M."/>
            <person name="Tritt A."/>
            <person name="Barry K.W."/>
            <person name="Grigoriev I.V."/>
            <person name="Nagy L.G."/>
            <person name="Hibbett D."/>
            <person name="Henrissat B."/>
            <person name="Matheny P.B."/>
            <person name="Labbe J."/>
            <person name="Martin F.M."/>
        </authorList>
    </citation>
    <scope>NUCLEOTIDE SEQUENCE</scope>
    <source>
        <strain evidence="1">HHB10654</strain>
    </source>
</reference>
<gene>
    <name evidence="1" type="ORF">BV25DRAFT_1918233</name>
</gene>
<accession>A0ACB8SUR9</accession>
<dbReference type="EMBL" id="MU277223">
    <property type="protein sequence ID" value="KAI0059875.1"/>
    <property type="molecule type" value="Genomic_DNA"/>
</dbReference>
<reference evidence="1" key="1">
    <citation type="submission" date="2021-03" db="EMBL/GenBank/DDBJ databases">
        <authorList>
            <consortium name="DOE Joint Genome Institute"/>
            <person name="Ahrendt S."/>
            <person name="Looney B.P."/>
            <person name="Miyauchi S."/>
            <person name="Morin E."/>
            <person name="Drula E."/>
            <person name="Courty P.E."/>
            <person name="Chicoki N."/>
            <person name="Fauchery L."/>
            <person name="Kohler A."/>
            <person name="Kuo A."/>
            <person name="Labutti K."/>
            <person name="Pangilinan J."/>
            <person name="Lipzen A."/>
            <person name="Riley R."/>
            <person name="Andreopoulos W."/>
            <person name="He G."/>
            <person name="Johnson J."/>
            <person name="Barry K.W."/>
            <person name="Grigoriev I.V."/>
            <person name="Nagy L."/>
            <person name="Hibbett D."/>
            <person name="Henrissat B."/>
            <person name="Matheny P.B."/>
            <person name="Labbe J."/>
            <person name="Martin F."/>
        </authorList>
    </citation>
    <scope>NUCLEOTIDE SEQUENCE</scope>
    <source>
        <strain evidence="1">HHB10654</strain>
    </source>
</reference>
<organism evidence="1 2">
    <name type="scientific">Artomyces pyxidatus</name>
    <dbReference type="NCBI Taxonomy" id="48021"/>
    <lineage>
        <taxon>Eukaryota</taxon>
        <taxon>Fungi</taxon>
        <taxon>Dikarya</taxon>
        <taxon>Basidiomycota</taxon>
        <taxon>Agaricomycotina</taxon>
        <taxon>Agaricomycetes</taxon>
        <taxon>Russulales</taxon>
        <taxon>Auriscalpiaceae</taxon>
        <taxon>Artomyces</taxon>
    </lineage>
</organism>
<protein>
    <submittedName>
        <fullName evidence="1">Uncharacterized protein</fullName>
    </submittedName>
</protein>
<dbReference type="Proteomes" id="UP000814140">
    <property type="component" value="Unassembled WGS sequence"/>
</dbReference>
<proteinExistence type="predicted"/>